<dbReference type="InterPro" id="IPR015915">
    <property type="entry name" value="Kelch-typ_b-propeller"/>
</dbReference>
<evidence type="ECO:0000256" key="1">
    <source>
        <dbReference type="ARBA" id="ARBA00022443"/>
    </source>
</evidence>
<keyword evidence="7" id="KW-1185">Reference proteome</keyword>
<feature type="transmembrane region" description="Helical" evidence="4">
    <location>
        <begin position="1323"/>
        <end position="1348"/>
    </location>
</feature>
<dbReference type="CDD" id="cd00174">
    <property type="entry name" value="SH3"/>
    <property type="match status" value="1"/>
</dbReference>
<dbReference type="SUPFAM" id="SSF50965">
    <property type="entry name" value="Galactose oxidase, central domain"/>
    <property type="match status" value="2"/>
</dbReference>
<reference evidence="6" key="1">
    <citation type="submission" date="2022-06" db="EMBL/GenBank/DDBJ databases">
        <authorList>
            <consortium name="SYNGENTA / RWTH Aachen University"/>
        </authorList>
    </citation>
    <scope>NUCLEOTIDE SEQUENCE</scope>
</reference>
<dbReference type="InterPro" id="IPR001452">
    <property type="entry name" value="SH3_domain"/>
</dbReference>
<dbReference type="InterPro" id="IPR011043">
    <property type="entry name" value="Gal_Oxase/kelch_b-propeller"/>
</dbReference>
<dbReference type="PANTHER" id="PTHR31778">
    <property type="entry name" value="BUD SITE SELECTION PROTEIN RAX2"/>
    <property type="match status" value="1"/>
</dbReference>
<dbReference type="InterPro" id="IPR024982">
    <property type="entry name" value="Rax2-like_C"/>
</dbReference>
<evidence type="ECO:0000256" key="3">
    <source>
        <dbReference type="SAM" id="MobiDB-lite"/>
    </source>
</evidence>
<feature type="region of interest" description="Disordered" evidence="3">
    <location>
        <begin position="1"/>
        <end position="29"/>
    </location>
</feature>
<proteinExistence type="predicted"/>
<dbReference type="GO" id="GO:1902929">
    <property type="term" value="C:plasma membrane of growing cell tip"/>
    <property type="evidence" value="ECO:0007669"/>
    <property type="project" value="TreeGrafter"/>
</dbReference>
<dbReference type="InterPro" id="IPR036028">
    <property type="entry name" value="SH3-like_dom_sf"/>
</dbReference>
<keyword evidence="4" id="KW-1133">Transmembrane helix</keyword>
<dbReference type="Gene3D" id="2.30.30.40">
    <property type="entry name" value="SH3 Domains"/>
    <property type="match status" value="1"/>
</dbReference>
<name>A0AAV0BJS0_PHAPC</name>
<feature type="domain" description="SH3" evidence="5">
    <location>
        <begin position="1486"/>
        <end position="1542"/>
    </location>
</feature>
<accession>A0AAV0BJS0</accession>
<comment type="caution">
    <text evidence="6">The sequence shown here is derived from an EMBL/GenBank/DDBJ whole genome shotgun (WGS) entry which is preliminary data.</text>
</comment>
<dbReference type="Pfam" id="PF00018">
    <property type="entry name" value="SH3_1"/>
    <property type="match status" value="1"/>
</dbReference>
<dbReference type="Pfam" id="PF20842">
    <property type="entry name" value="Rax2_2"/>
    <property type="match status" value="1"/>
</dbReference>
<evidence type="ECO:0000256" key="2">
    <source>
        <dbReference type="PROSITE-ProRule" id="PRU00192"/>
    </source>
</evidence>
<dbReference type="Pfam" id="PF20843">
    <property type="entry name" value="Rax2_3"/>
    <property type="match status" value="1"/>
</dbReference>
<dbReference type="SUPFAM" id="SSF50044">
    <property type="entry name" value="SH3-domain"/>
    <property type="match status" value="1"/>
</dbReference>
<evidence type="ECO:0000313" key="6">
    <source>
        <dbReference type="EMBL" id="CAH7686228.1"/>
    </source>
</evidence>
<sequence>MIDRTTRRTNSSRTFQTPSSSSSSSSSSFIPLFPHSSSSFDSTYPPRASCRLTRNRLNQWFILLSLSILCLSTLSSSSSEPNIDWSSLGNVALIGSYSGLKLYNRSQTTTSASFSSPSLSTNVSTLLSLENRPGSDSKSNQTSVQVLAQTSANGLINRICHSITSNVIYVAGRFDSLNSVPNTRNIARLDLTSKSVFPLANGLDGLVNDIDCTHEDRILVVGKFSNPSSSSAPTNVAIWNAWTSNWVPFDRQPRLDSAFLSQLHLLTSPSGDSLIVAGSFSLRLQSLNSTIGLPLPTNLSQSPLPLSQSNNSFALGSSLAPVSIFKSSSWSASPPSSDPALSSPQRVLCASAGSSQGNSGWQMDEAFQSGLFTLNLGRSVEASGVRLGNFYAKGGGTAGFHVVSLPDNQILEFSFLNPVTNRLDRCQSNCTLSRDLKIDYQDFVLSKPVSLSGIQLVITSKYGRAAGLNLLQVLSSGNTAYAVGGEAEDSDFSPVCKPAIGSNSIQSTGSWKIGSANSGIPGIMQPVKTATAQPGTTPESGPSLTWSLWVPQTGQYEIWYRSPGCSSMGDCLTRSDVAISVNPPSGLSSNSVTFNARNANNQATLIYNGTLLANDQVPVTLRLANTVSGSGPVTLVADEVSLRSLQVEQLLNMTSSGPTVSGIYEYVLSSTGAFGDGSLGNESPASSSPITAVDRMGIGLRPDSVVTAVTSDNRIVFAASQISSSLSLVTATTVTPPKQGLNGIVRTLIALDGTLYAGGDFTSTADGAVTGLNGIVKWKYGTPNSVWERIGSSSTSGVGLPVHAFQLMDSHLYIIGTSDSEGRRAIGAYDYKSSSWLSPNRGLYLGSLTAIGTLTNKPDKFYLAGNLAAIGDLEAPSGALLSTPSGKSGLPNIRGLNFEINQKASQAEAVNQTVAPRIKRSLDPWRTSLELRDLERGGYRLKSTKNKTPSKRQVQLSGLENLNASLPYPSTETQQGTILTGAFWKNDFILLGGRFVTTDAVKNVGIYDLKSSNLKALNGSRDLEGEVLAIAVVGDMAWIGGQFVSPSGRLGLDIYSLDIGTWASRTMAGLGPYPGTNVSVRAIKSRNNGDVIVAGSFQQLGSLPCQSVCLWSSGSNQWTSLGNGLRGVVNQVELLGSNLEELVVVGRFQLNSTVGDVSIARWGFDDQQKSWVGIGDQSTIPGPVRSVAVGGKGDLEVDGVFIGGDLESGRGSFLMSWDGSKWLSVRGLLSDSKISAVQFVPIRDPSTSVNILNGVKSDRMLMVSGLVGLENYDGIRFGSVLYDGTNWYPYILSVDSTGKNGIISRAISMAGGFRSAVRRIHTVAQVILISMAISLGIIFLGVLIGILIRLRKRLAEKKKGLYSGGAMATEGMIERSTGTDDDDDGDGGEVMMMERGSKVMKTRRPTSLLATIDAATAGMVHMKEQETQQNEKGGNVLEDEKAINNLTIADERDEGYYQSGVDGLNDEEYVEVQGHDEVDDFDNGMGQIDIRRARWSFDPQLPGEIAVGAGESVEVKDRSNQEWWLVKRADGVEGVVPADWFL</sequence>
<evidence type="ECO:0000256" key="4">
    <source>
        <dbReference type="SAM" id="Phobius"/>
    </source>
</evidence>
<feature type="compositionally biased region" description="Low complexity" evidence="3">
    <location>
        <begin position="8"/>
        <end position="29"/>
    </location>
</feature>
<dbReference type="EMBL" id="CALTRL010005778">
    <property type="protein sequence ID" value="CAH7686228.1"/>
    <property type="molecule type" value="Genomic_DNA"/>
</dbReference>
<dbReference type="Gene3D" id="2.120.10.80">
    <property type="entry name" value="Kelch-type beta propeller"/>
    <property type="match status" value="1"/>
</dbReference>
<protein>
    <submittedName>
        <fullName evidence="6">Cortical protein marker for cell polarity-domain-containing protein</fullName>
    </submittedName>
</protein>
<evidence type="ECO:0000313" key="7">
    <source>
        <dbReference type="Proteomes" id="UP001153365"/>
    </source>
</evidence>
<dbReference type="InterPro" id="IPR048265">
    <property type="entry name" value="Rax2-like_third"/>
</dbReference>
<keyword evidence="4" id="KW-0472">Membrane</keyword>
<gene>
    <name evidence="6" type="ORF">PPACK8108_LOCUS20850</name>
</gene>
<keyword evidence="1 2" id="KW-0728">SH3 domain</keyword>
<keyword evidence="4" id="KW-0812">Transmembrane</keyword>
<evidence type="ECO:0000259" key="5">
    <source>
        <dbReference type="PROSITE" id="PS50002"/>
    </source>
</evidence>
<dbReference type="Proteomes" id="UP001153365">
    <property type="component" value="Unassembled WGS sequence"/>
</dbReference>
<dbReference type="PANTHER" id="PTHR31778:SF2">
    <property type="entry name" value="BUD SITE SELECTION PROTEIN RAX2"/>
    <property type="match status" value="1"/>
</dbReference>
<dbReference type="InterPro" id="IPR048266">
    <property type="entry name" value="Rax2-like_second"/>
</dbReference>
<organism evidence="6 7">
    <name type="scientific">Phakopsora pachyrhizi</name>
    <name type="common">Asian soybean rust disease fungus</name>
    <dbReference type="NCBI Taxonomy" id="170000"/>
    <lineage>
        <taxon>Eukaryota</taxon>
        <taxon>Fungi</taxon>
        <taxon>Dikarya</taxon>
        <taxon>Basidiomycota</taxon>
        <taxon>Pucciniomycotina</taxon>
        <taxon>Pucciniomycetes</taxon>
        <taxon>Pucciniales</taxon>
        <taxon>Phakopsoraceae</taxon>
        <taxon>Phakopsora</taxon>
    </lineage>
</organism>
<dbReference type="PROSITE" id="PS50002">
    <property type="entry name" value="SH3"/>
    <property type="match status" value="1"/>
</dbReference>
<dbReference type="Pfam" id="PF12768">
    <property type="entry name" value="Rax2"/>
    <property type="match status" value="1"/>
</dbReference>